<organism evidence="2 3">
    <name type="scientific">Protomyces lactucae-debilis</name>
    <dbReference type="NCBI Taxonomy" id="2754530"/>
    <lineage>
        <taxon>Eukaryota</taxon>
        <taxon>Fungi</taxon>
        <taxon>Dikarya</taxon>
        <taxon>Ascomycota</taxon>
        <taxon>Taphrinomycotina</taxon>
        <taxon>Taphrinomycetes</taxon>
        <taxon>Taphrinales</taxon>
        <taxon>Protomycetaceae</taxon>
        <taxon>Protomyces</taxon>
    </lineage>
</organism>
<evidence type="ECO:0000313" key="2">
    <source>
        <dbReference type="EMBL" id="ORY76369.1"/>
    </source>
</evidence>
<keyword evidence="3" id="KW-1185">Reference proteome</keyword>
<dbReference type="EMBL" id="MCFI01000023">
    <property type="protein sequence ID" value="ORY76369.1"/>
    <property type="molecule type" value="Genomic_DNA"/>
</dbReference>
<keyword evidence="1" id="KW-0812">Transmembrane</keyword>
<evidence type="ECO:0000256" key="1">
    <source>
        <dbReference type="SAM" id="Phobius"/>
    </source>
</evidence>
<protein>
    <submittedName>
        <fullName evidence="2">Uncharacterized protein</fullName>
    </submittedName>
</protein>
<reference evidence="2 3" key="1">
    <citation type="submission" date="2016-07" db="EMBL/GenBank/DDBJ databases">
        <title>Pervasive Adenine N6-methylation of Active Genes in Fungi.</title>
        <authorList>
            <consortium name="DOE Joint Genome Institute"/>
            <person name="Mondo S.J."/>
            <person name="Dannebaum R.O."/>
            <person name="Kuo R.C."/>
            <person name="Labutti K."/>
            <person name="Haridas S."/>
            <person name="Kuo A."/>
            <person name="Salamov A."/>
            <person name="Ahrendt S.R."/>
            <person name="Lipzen A."/>
            <person name="Sullivan W."/>
            <person name="Andreopoulos W.B."/>
            <person name="Clum A."/>
            <person name="Lindquist E."/>
            <person name="Daum C."/>
            <person name="Ramamoorthy G.K."/>
            <person name="Gryganskyi A."/>
            <person name="Culley D."/>
            <person name="Magnuson J.K."/>
            <person name="James T.Y."/>
            <person name="O'Malley M.A."/>
            <person name="Stajich J.E."/>
            <person name="Spatafora J.W."/>
            <person name="Visel A."/>
            <person name="Grigoriev I.V."/>
        </authorList>
    </citation>
    <scope>NUCLEOTIDE SEQUENCE [LARGE SCALE GENOMIC DNA]</scope>
    <source>
        <strain evidence="2 3">12-1054</strain>
    </source>
</reference>
<gene>
    <name evidence="2" type="ORF">BCR37DRAFT_383503</name>
</gene>
<dbReference type="Proteomes" id="UP000193685">
    <property type="component" value="Unassembled WGS sequence"/>
</dbReference>
<dbReference type="GeneID" id="63786669"/>
<dbReference type="AlphaFoldDB" id="A0A1Y2EXP4"/>
<accession>A0A1Y2EXP4</accession>
<proteinExistence type="predicted"/>
<name>A0A1Y2EXP4_PROLT</name>
<sequence>MQGALHACYAPALVPPRWQRRRGHSCHSLQPGETELSPSSAGCVFPVVVSMNQDQRKNECTVRRGCGASTSLSSSCPWRDAMFRVVRGPWSLMCLHVVVVVDLLLLSLCLSRTLVVPQLLLSVGNVA</sequence>
<dbReference type="RefSeq" id="XP_040722632.1">
    <property type="nucleotide sequence ID" value="XM_040870070.1"/>
</dbReference>
<keyword evidence="1" id="KW-1133">Transmembrane helix</keyword>
<feature type="transmembrane region" description="Helical" evidence="1">
    <location>
        <begin position="90"/>
        <end position="110"/>
    </location>
</feature>
<comment type="caution">
    <text evidence="2">The sequence shown here is derived from an EMBL/GenBank/DDBJ whole genome shotgun (WGS) entry which is preliminary data.</text>
</comment>
<keyword evidence="1" id="KW-0472">Membrane</keyword>
<evidence type="ECO:0000313" key="3">
    <source>
        <dbReference type="Proteomes" id="UP000193685"/>
    </source>
</evidence>